<proteinExistence type="predicted"/>
<dbReference type="GeneID" id="89969139"/>
<dbReference type="EMBL" id="JAVRRD010000001">
    <property type="protein sequence ID" value="KAK5065081.1"/>
    <property type="molecule type" value="Genomic_DNA"/>
</dbReference>
<dbReference type="Proteomes" id="UP001358417">
    <property type="component" value="Unassembled WGS sequence"/>
</dbReference>
<comment type="caution">
    <text evidence="1">The sequence shown here is derived from an EMBL/GenBank/DDBJ whole genome shotgun (WGS) entry which is preliminary data.</text>
</comment>
<dbReference type="AlphaFoldDB" id="A0AAV9NSE6"/>
<accession>A0AAV9NSE6</accession>
<protein>
    <submittedName>
        <fullName evidence="1">Uncharacterized protein</fullName>
    </submittedName>
</protein>
<organism evidence="1 2">
    <name type="scientific">Exophiala bonariae</name>
    <dbReference type="NCBI Taxonomy" id="1690606"/>
    <lineage>
        <taxon>Eukaryota</taxon>
        <taxon>Fungi</taxon>
        <taxon>Dikarya</taxon>
        <taxon>Ascomycota</taxon>
        <taxon>Pezizomycotina</taxon>
        <taxon>Eurotiomycetes</taxon>
        <taxon>Chaetothyriomycetidae</taxon>
        <taxon>Chaetothyriales</taxon>
        <taxon>Herpotrichiellaceae</taxon>
        <taxon>Exophiala</taxon>
    </lineage>
</organism>
<reference evidence="1 2" key="1">
    <citation type="submission" date="2023-08" db="EMBL/GenBank/DDBJ databases">
        <title>Black Yeasts Isolated from many extreme environments.</title>
        <authorList>
            <person name="Coleine C."/>
            <person name="Stajich J.E."/>
            <person name="Selbmann L."/>
        </authorList>
    </citation>
    <scope>NUCLEOTIDE SEQUENCE [LARGE SCALE GENOMIC DNA]</scope>
    <source>
        <strain evidence="1 2">CCFEE 5792</strain>
    </source>
</reference>
<name>A0AAV9NSE6_9EURO</name>
<gene>
    <name evidence="1" type="ORF">LTR84_000917</name>
</gene>
<keyword evidence="2" id="KW-1185">Reference proteome</keyword>
<evidence type="ECO:0000313" key="2">
    <source>
        <dbReference type="Proteomes" id="UP001358417"/>
    </source>
</evidence>
<dbReference type="RefSeq" id="XP_064712405.1">
    <property type="nucleotide sequence ID" value="XM_064844545.1"/>
</dbReference>
<evidence type="ECO:0000313" key="1">
    <source>
        <dbReference type="EMBL" id="KAK5065081.1"/>
    </source>
</evidence>
<sequence>MGYMAVFEGQLSSHGPYPVVELHALAVGMFKVANDNTVPAANRMLARQFALLLTAVQIDDMVDARYSATTDEGHYFLSKEGALGLERLRKKASLQCEA</sequence>